<evidence type="ECO:0000256" key="1">
    <source>
        <dbReference type="ARBA" id="ARBA00022801"/>
    </source>
</evidence>
<evidence type="ECO:0000313" key="4">
    <source>
        <dbReference type="Proteomes" id="UP000188929"/>
    </source>
</evidence>
<accession>A0A1V2IIW3</accession>
<dbReference type="PANTHER" id="PTHR39159">
    <property type="match status" value="1"/>
</dbReference>
<dbReference type="InterPro" id="IPR035930">
    <property type="entry name" value="FomD-like_sf"/>
</dbReference>
<name>A0A1V2IIW3_9ACTN</name>
<keyword evidence="4" id="KW-1185">Reference proteome</keyword>
<dbReference type="STRING" id="1834516.BL253_02525"/>
<comment type="caution">
    <text evidence="3">The sequence shown here is derived from an EMBL/GenBank/DDBJ whole genome shotgun (WGS) entry which is preliminary data.</text>
</comment>
<evidence type="ECO:0000259" key="2">
    <source>
        <dbReference type="Pfam" id="PF04167"/>
    </source>
</evidence>
<dbReference type="Gene3D" id="2.40.380.10">
    <property type="entry name" value="FomD-like"/>
    <property type="match status" value="1"/>
</dbReference>
<dbReference type="Proteomes" id="UP000188929">
    <property type="component" value="Unassembled WGS sequence"/>
</dbReference>
<reference evidence="4" key="1">
    <citation type="submission" date="2016-10" db="EMBL/GenBank/DDBJ databases">
        <title>Frankia sp. NRRL B-16386 Genome sequencing.</title>
        <authorList>
            <person name="Ghodhbane-Gtari F."/>
            <person name="Swanson E."/>
            <person name="Gueddou A."/>
            <person name="Hezbri K."/>
            <person name="Ktari K."/>
            <person name="Nouioui I."/>
            <person name="Morris K."/>
            <person name="Simpson S."/>
            <person name="Abebe-Akele F."/>
            <person name="Thomas K."/>
            <person name="Gtari M."/>
            <person name="Tisa L.S."/>
        </authorList>
    </citation>
    <scope>NUCLEOTIDE SEQUENCE [LARGE SCALE GENOMIC DNA]</scope>
    <source>
        <strain evidence="4">NRRL B-16386</strain>
    </source>
</reference>
<organism evidence="3 4">
    <name type="scientific">Pseudofrankia asymbiotica</name>
    <dbReference type="NCBI Taxonomy" id="1834516"/>
    <lineage>
        <taxon>Bacteria</taxon>
        <taxon>Bacillati</taxon>
        <taxon>Actinomycetota</taxon>
        <taxon>Actinomycetes</taxon>
        <taxon>Frankiales</taxon>
        <taxon>Frankiaceae</taxon>
        <taxon>Pseudofrankia</taxon>
    </lineage>
</organism>
<dbReference type="PANTHER" id="PTHR39159:SF1">
    <property type="entry name" value="UPF0374 PROTEIN YGAC"/>
    <property type="match status" value="1"/>
</dbReference>
<dbReference type="InterPro" id="IPR050212">
    <property type="entry name" value="Ntdp-like"/>
</dbReference>
<protein>
    <recommendedName>
        <fullName evidence="2">DUF402 domain-containing protein</fullName>
    </recommendedName>
</protein>
<dbReference type="Pfam" id="PF04167">
    <property type="entry name" value="DUF402"/>
    <property type="match status" value="1"/>
</dbReference>
<sequence length="210" mass="24655">MFTDDELVFVRCGVVVGDDERGLRVWIPNGGPAAVRMSEDGRGIRDMPFAEWITQRTLLTRTAWWGPDIFMLIPPDRAHSVWWFWDRRGGFDAWYVNLEEPVTRWRDGAGAGVDGCDQDLDIWVRPDRGWAWKDEDELEERLAFPDRYWVRDAAAVRAEGERLIKDAEAGLFPFDGTWRDFRPEPAWRALPFDLTPGWDRPRTHRRRRPV</sequence>
<dbReference type="AlphaFoldDB" id="A0A1V2IIW3"/>
<dbReference type="EMBL" id="MOMC01000007">
    <property type="protein sequence ID" value="ONH33133.1"/>
    <property type="molecule type" value="Genomic_DNA"/>
</dbReference>
<feature type="domain" description="DUF402" evidence="2">
    <location>
        <begin position="40"/>
        <end position="170"/>
    </location>
</feature>
<gene>
    <name evidence="3" type="ORF">BL253_02525</name>
</gene>
<dbReference type="SUPFAM" id="SSF159234">
    <property type="entry name" value="FomD-like"/>
    <property type="match status" value="1"/>
</dbReference>
<dbReference type="GO" id="GO:0016787">
    <property type="term" value="F:hydrolase activity"/>
    <property type="evidence" value="ECO:0007669"/>
    <property type="project" value="UniProtKB-KW"/>
</dbReference>
<dbReference type="InterPro" id="IPR007295">
    <property type="entry name" value="DUF402"/>
</dbReference>
<proteinExistence type="predicted"/>
<keyword evidence="1" id="KW-0378">Hydrolase</keyword>
<dbReference type="OrthoDB" id="3815685at2"/>
<evidence type="ECO:0000313" key="3">
    <source>
        <dbReference type="EMBL" id="ONH33133.1"/>
    </source>
</evidence>